<evidence type="ECO:0000313" key="3">
    <source>
        <dbReference type="Proteomes" id="UP001189429"/>
    </source>
</evidence>
<evidence type="ECO:0000256" key="1">
    <source>
        <dbReference type="SAM" id="MobiDB-lite"/>
    </source>
</evidence>
<dbReference type="Proteomes" id="UP001189429">
    <property type="component" value="Unassembled WGS sequence"/>
</dbReference>
<keyword evidence="3" id="KW-1185">Reference proteome</keyword>
<dbReference type="EMBL" id="CAUYUJ010002269">
    <property type="protein sequence ID" value="CAK0800004.1"/>
    <property type="molecule type" value="Genomic_DNA"/>
</dbReference>
<feature type="compositionally biased region" description="Low complexity" evidence="1">
    <location>
        <begin position="180"/>
        <end position="208"/>
    </location>
</feature>
<name>A0ABN9Q2U7_9DINO</name>
<feature type="compositionally biased region" description="Basic and acidic residues" evidence="1">
    <location>
        <begin position="209"/>
        <end position="224"/>
    </location>
</feature>
<gene>
    <name evidence="2" type="ORF">PCOR1329_LOCUS8293</name>
</gene>
<proteinExistence type="predicted"/>
<feature type="compositionally biased region" description="Basic and acidic residues" evidence="1">
    <location>
        <begin position="147"/>
        <end position="163"/>
    </location>
</feature>
<evidence type="ECO:0000313" key="2">
    <source>
        <dbReference type="EMBL" id="CAK0800004.1"/>
    </source>
</evidence>
<accession>A0ABN9Q2U7</accession>
<sequence>MANEGPPTPEAVNAAMEEVPTAGPLASSYWHTLREMKQKGADVDPDGPVHFKLCGALKKLGLTKIGMRTFKEWADRVTQFVKEEREVRLVQKEAFPDAGKDKRVSFWLLGPSEAQGVDHDRAWVLDAHAPAGPRARGTIRRAIGWRATKDRGSKKPRLEDGDAHPSGQSCGAAVAGGSGLAAAPPGTAPASATPAAASSGMASGGAEAAPERKRRETLAEHVSSEDNDDVPIKTLWLDCQKACEAGRFYVPGETDTAQFRAKMYVGYLKKQKAVHMKRDSEKSFANELSAESMDFFQYFVDWILKGKTHEAIRHFAPLFREAKELHPALVPKIAQAICSIGEVDLLVQFSGSESELE</sequence>
<comment type="caution">
    <text evidence="2">The sequence shown here is derived from an EMBL/GenBank/DDBJ whole genome shotgun (WGS) entry which is preliminary data.</text>
</comment>
<organism evidence="2 3">
    <name type="scientific">Prorocentrum cordatum</name>
    <dbReference type="NCBI Taxonomy" id="2364126"/>
    <lineage>
        <taxon>Eukaryota</taxon>
        <taxon>Sar</taxon>
        <taxon>Alveolata</taxon>
        <taxon>Dinophyceae</taxon>
        <taxon>Prorocentrales</taxon>
        <taxon>Prorocentraceae</taxon>
        <taxon>Prorocentrum</taxon>
    </lineage>
</organism>
<protein>
    <submittedName>
        <fullName evidence="2">Uncharacterized protein</fullName>
    </submittedName>
</protein>
<feature type="region of interest" description="Disordered" evidence="1">
    <location>
        <begin position="135"/>
        <end position="226"/>
    </location>
</feature>
<reference evidence="2" key="1">
    <citation type="submission" date="2023-10" db="EMBL/GenBank/DDBJ databases">
        <authorList>
            <person name="Chen Y."/>
            <person name="Shah S."/>
            <person name="Dougan E. K."/>
            <person name="Thang M."/>
            <person name="Chan C."/>
        </authorList>
    </citation>
    <scope>NUCLEOTIDE SEQUENCE [LARGE SCALE GENOMIC DNA]</scope>
</reference>